<dbReference type="AlphaFoldDB" id="A0A8S3TFR6"/>
<dbReference type="Gene3D" id="3.30.420.10">
    <property type="entry name" value="Ribonuclease H-like superfamily/Ribonuclease H"/>
    <property type="match status" value="1"/>
</dbReference>
<evidence type="ECO:0000313" key="4">
    <source>
        <dbReference type="Proteomes" id="UP000683360"/>
    </source>
</evidence>
<dbReference type="InterPro" id="IPR041588">
    <property type="entry name" value="Integrase_H2C2"/>
</dbReference>
<keyword evidence="4" id="KW-1185">Reference proteome</keyword>
<evidence type="ECO:0000313" key="3">
    <source>
        <dbReference type="EMBL" id="CAG2229919.1"/>
    </source>
</evidence>
<dbReference type="InterPro" id="IPR043128">
    <property type="entry name" value="Rev_trsase/Diguanyl_cyclase"/>
</dbReference>
<dbReference type="Proteomes" id="UP000683360">
    <property type="component" value="Unassembled WGS sequence"/>
</dbReference>
<reference evidence="3" key="1">
    <citation type="submission" date="2021-03" db="EMBL/GenBank/DDBJ databases">
        <authorList>
            <person name="Bekaert M."/>
        </authorList>
    </citation>
    <scope>NUCLEOTIDE SEQUENCE</scope>
</reference>
<dbReference type="InterPro" id="IPR040676">
    <property type="entry name" value="DUF5641"/>
</dbReference>
<organism evidence="3 4">
    <name type="scientific">Mytilus edulis</name>
    <name type="common">Blue mussel</name>
    <dbReference type="NCBI Taxonomy" id="6550"/>
    <lineage>
        <taxon>Eukaryota</taxon>
        <taxon>Metazoa</taxon>
        <taxon>Spiralia</taxon>
        <taxon>Lophotrochozoa</taxon>
        <taxon>Mollusca</taxon>
        <taxon>Bivalvia</taxon>
        <taxon>Autobranchia</taxon>
        <taxon>Pteriomorphia</taxon>
        <taxon>Mytilida</taxon>
        <taxon>Mytiloidea</taxon>
        <taxon>Mytilidae</taxon>
        <taxon>Mytilinae</taxon>
        <taxon>Mytilus</taxon>
    </lineage>
</organism>
<name>A0A8S3TFR6_MYTED</name>
<dbReference type="InterPro" id="IPR036397">
    <property type="entry name" value="RNaseH_sf"/>
</dbReference>
<evidence type="ECO:0000259" key="2">
    <source>
        <dbReference type="PROSITE" id="PS50994"/>
    </source>
</evidence>
<evidence type="ECO:0000256" key="1">
    <source>
        <dbReference type="SAM" id="MobiDB-lite"/>
    </source>
</evidence>
<feature type="domain" description="Integrase catalytic" evidence="2">
    <location>
        <begin position="763"/>
        <end position="948"/>
    </location>
</feature>
<dbReference type="Pfam" id="PF17921">
    <property type="entry name" value="Integrase_H2C2"/>
    <property type="match status" value="1"/>
</dbReference>
<dbReference type="EMBL" id="CAJPWZ010002039">
    <property type="protein sequence ID" value="CAG2229919.1"/>
    <property type="molecule type" value="Genomic_DNA"/>
</dbReference>
<gene>
    <name evidence="3" type="ORF">MEDL_42788</name>
</gene>
<dbReference type="Pfam" id="PF05380">
    <property type="entry name" value="Peptidase_A17"/>
    <property type="match status" value="1"/>
</dbReference>
<dbReference type="OrthoDB" id="6156325at2759"/>
<dbReference type="PANTHER" id="PTHR47331">
    <property type="entry name" value="PHD-TYPE DOMAIN-CONTAINING PROTEIN"/>
    <property type="match status" value="1"/>
</dbReference>
<dbReference type="PANTHER" id="PTHR47331:SF1">
    <property type="entry name" value="GAG-LIKE PROTEIN"/>
    <property type="match status" value="1"/>
</dbReference>
<dbReference type="PROSITE" id="PS50994">
    <property type="entry name" value="INTEGRASE"/>
    <property type="match status" value="1"/>
</dbReference>
<dbReference type="Gene3D" id="3.10.10.10">
    <property type="entry name" value="HIV Type 1 Reverse Transcriptase, subunit A, domain 1"/>
    <property type="match status" value="1"/>
</dbReference>
<dbReference type="Pfam" id="PF00078">
    <property type="entry name" value="RVT_1"/>
    <property type="match status" value="1"/>
</dbReference>
<dbReference type="InterPro" id="IPR000477">
    <property type="entry name" value="RT_dom"/>
</dbReference>
<dbReference type="GO" id="GO:0015074">
    <property type="term" value="P:DNA integration"/>
    <property type="evidence" value="ECO:0007669"/>
    <property type="project" value="InterPro"/>
</dbReference>
<dbReference type="SUPFAM" id="SSF53098">
    <property type="entry name" value="Ribonuclease H-like"/>
    <property type="match status" value="1"/>
</dbReference>
<accession>A0A8S3TFR6</accession>
<dbReference type="Gene3D" id="3.30.70.270">
    <property type="match status" value="1"/>
</dbReference>
<dbReference type="InterPro" id="IPR001584">
    <property type="entry name" value="Integrase_cat-core"/>
</dbReference>
<dbReference type="InterPro" id="IPR012337">
    <property type="entry name" value="RNaseH-like_sf"/>
</dbReference>
<dbReference type="SUPFAM" id="SSF56672">
    <property type="entry name" value="DNA/RNA polymerases"/>
    <property type="match status" value="1"/>
</dbReference>
<feature type="compositionally biased region" description="Polar residues" evidence="1">
    <location>
        <begin position="1077"/>
        <end position="1088"/>
    </location>
</feature>
<dbReference type="Pfam" id="PF18701">
    <property type="entry name" value="DUF5641"/>
    <property type="match status" value="1"/>
</dbReference>
<sequence length="1097" mass="126463">MDIQKTYEEKQIRYHDNRYFVTLPWKEDHPTLPTNKAIAQRRTESVVRRLSKEPKLLEKYGEIMAEQEKRGFIEKVDITNEADEKSKIHYIPHHAVRKDSTTTPIRVVYDCSCKATPESPSLNDCLMTTPPNLNDLVGILLRFRLHQFAVTTDIEKAFLNVGLETQDRDVTRFFWFDTPTDPSTPLSTYRFKSVLFGATSSPFILNSVLQKHLRENRCEYTDTLKNDLYVDNILSSFPTESALLKYFDTARDLFTRAGFNLRSWASNSQLLRDRANSHSVLDKDELIKVLGLRWNTCNDTLTFAKPEYTDIEDTRMTKREILRQSSKIYDPLGLIGPVTVRSKMLMQTLWEKGLNWDEPLTSEITTEWKCVLQDINECSHLEINRPYFKEKSDNVELHVFTDASLKAYGACAYLVSGKETVLIMSKNRVAPLKQLTIPKLELSAALIGARLVKHLKSYLDVTSVTLWSDSQITLCWLTTEKQLPVFVSNRVKEINEITQEYQWKYCPTDSNPADMLSRGVTATKFLELDLWMKGPEWLTDKSNWPQWKNKESHILSTTIEQGQSTSEPQQKIRSYEGISKIMDIQRYSSYQKLLRITAYMYRFINNCRNNDKLTGNLSVNEIQTASTSWIRDSQLRKYPDVIESFNNKSEKNALVKQLRLYIDKMNIIRCGGRINNAPIDESAKFPVLIPNKDRLCKLIVMDAHARNFHSGLESTVTFIRQSYWIPSIRQCVKSILRNCVTCRKITGRPYLTPDPPPLPSDRLNDSPPFTVTGVDFTGALNVRTKSNSISKAYICLFTCANTRAVHLEIVEDLTEQTFILAFRRFTSRKSLPKIMMSDNCTTYTAAAKEIEMLTKSTTIQEQLNIYGTQWKFIPKRAPWYGGWWERLIGLTKNCIKKVLGRALVTFRVLETIVTEIEAILNDRPLTHVSTDLTDDEPLTPSHLLYGRRIKTLPYSGTINFNSEENVQNLTHYTANRQSSVQKRIIHDFWNRWRREYLTSLREQHRNTGNNTQIIKVGDIVQIHDDTPRTVWNIAIIVKLVYGRDGLCRSAILRTKNGTTSRPISKLYPLELLSTDSPCDSSDNTITSTRKAKTDATK</sequence>
<protein>
    <recommendedName>
        <fullName evidence="2">Integrase catalytic domain-containing protein</fullName>
    </recommendedName>
</protein>
<dbReference type="Gene3D" id="1.10.340.70">
    <property type="match status" value="1"/>
</dbReference>
<dbReference type="InterPro" id="IPR043502">
    <property type="entry name" value="DNA/RNA_pol_sf"/>
</dbReference>
<dbReference type="CDD" id="cd01644">
    <property type="entry name" value="RT_pepA17"/>
    <property type="match status" value="1"/>
</dbReference>
<dbReference type="InterPro" id="IPR008042">
    <property type="entry name" value="Retrotrans_Pao"/>
</dbReference>
<proteinExistence type="predicted"/>
<comment type="caution">
    <text evidence="3">The sequence shown here is derived from an EMBL/GenBank/DDBJ whole genome shotgun (WGS) entry which is preliminary data.</text>
</comment>
<dbReference type="GO" id="GO:0003676">
    <property type="term" value="F:nucleic acid binding"/>
    <property type="evidence" value="ECO:0007669"/>
    <property type="project" value="InterPro"/>
</dbReference>
<feature type="region of interest" description="Disordered" evidence="1">
    <location>
        <begin position="1077"/>
        <end position="1097"/>
    </location>
</feature>